<evidence type="ECO:0000256" key="6">
    <source>
        <dbReference type="ARBA" id="ARBA00023163"/>
    </source>
</evidence>
<feature type="compositionally biased region" description="Acidic residues" evidence="10">
    <location>
        <begin position="92"/>
        <end position="104"/>
    </location>
</feature>
<evidence type="ECO:0000256" key="8">
    <source>
        <dbReference type="ARBA" id="ARBA00032018"/>
    </source>
</evidence>
<evidence type="ECO:0000256" key="2">
    <source>
        <dbReference type="ARBA" id="ARBA00009259"/>
    </source>
</evidence>
<evidence type="ECO:0000256" key="10">
    <source>
        <dbReference type="SAM" id="MobiDB-lite"/>
    </source>
</evidence>
<evidence type="ECO:0000256" key="4">
    <source>
        <dbReference type="ARBA" id="ARBA00023015"/>
    </source>
</evidence>
<reference evidence="11" key="1">
    <citation type="submission" date="2015-10" db="EMBL/GenBank/DDBJ databases">
        <authorList>
            <person name="Regsiter A."/>
            <person name="william w."/>
        </authorList>
    </citation>
    <scope>NUCLEOTIDE SEQUENCE</scope>
    <source>
        <strain evidence="11">Montdore</strain>
    </source>
</reference>
<feature type="compositionally biased region" description="Gly residues" evidence="10">
    <location>
        <begin position="359"/>
        <end position="378"/>
    </location>
</feature>
<dbReference type="PANTHER" id="PTHR28270">
    <property type="entry name" value="MEDIATOR OF RNA POLYMERASE II TRANSCRIPTION SUBUNIT 19"/>
    <property type="match status" value="1"/>
</dbReference>
<evidence type="ECO:0000256" key="5">
    <source>
        <dbReference type="ARBA" id="ARBA00023159"/>
    </source>
</evidence>
<keyword evidence="5 9" id="KW-0010">Activator</keyword>
<evidence type="ECO:0000313" key="11">
    <source>
        <dbReference type="EMBL" id="CUS07117.1"/>
    </source>
</evidence>
<evidence type="ECO:0000256" key="9">
    <source>
        <dbReference type="RuleBase" id="RU364151"/>
    </source>
</evidence>
<name>A0A292PKU3_9PEZI</name>
<keyword evidence="12" id="KW-1185">Reference proteome</keyword>
<dbReference type="GO" id="GO:0006357">
    <property type="term" value="P:regulation of transcription by RNA polymerase II"/>
    <property type="evidence" value="ECO:0007669"/>
    <property type="project" value="InterPro"/>
</dbReference>
<sequence>MTTLYSHQHHHPPTPALDQPTPQSPPPFYMSSNHAPSSNYSDKFSHHHPSALSPPSSSMTSSFSGSSRSLHPSNTIPTPASSAANTVPATFEDNEVDVMMDEGSDTGSNKRRRTSSSSYDRTSQTMPPALRHRGDLPDGISPPIPTEQELLSQPDVSPYYLVCSNPRQPSYPDLTDDLLALYGLRDIANSVARKNPTTGAKNKLRKSFKGFLGGLAGKNVVVTKASQTEVEPGGEAGGGGGDYFATLLGFPDEEWRNLQVIGKEASKGIDMGKLRKGLSMGRGDIPGFDPSILGLDEESQRRKTPYVGSTTPAIGAAVGTPGHANGSTPGGPSPAGDDRPKRTKRKRADGGDDDNGVNGSAGGLVGGGNYGPGSGVGSGAIVDGAGWEGEKRKKKRKKGPGTNPPGPAAAGNMIHHHHVREGITVHERGGGYDR</sequence>
<keyword evidence="7 9" id="KW-0539">Nucleus</keyword>
<proteinExistence type="inferred from homology"/>
<feature type="region of interest" description="Disordered" evidence="10">
    <location>
        <begin position="280"/>
        <end position="434"/>
    </location>
</feature>
<keyword evidence="4 9" id="KW-0805">Transcription regulation</keyword>
<dbReference type="Pfam" id="PF08633">
    <property type="entry name" value="Rox3"/>
    <property type="match status" value="1"/>
</dbReference>
<feature type="compositionally biased region" description="Low complexity" evidence="10">
    <location>
        <begin position="115"/>
        <end position="125"/>
    </location>
</feature>
<comment type="subcellular location">
    <subcellularLocation>
        <location evidence="1 9">Nucleus</location>
    </subcellularLocation>
</comment>
<protein>
    <recommendedName>
        <fullName evidence="3 9">Mediator of RNA polymerase II transcription subunit 19</fullName>
    </recommendedName>
    <alternativeName>
        <fullName evidence="8 9">Mediator complex subunit 19</fullName>
    </alternativeName>
</protein>
<feature type="region of interest" description="Disordered" evidence="10">
    <location>
        <begin position="1"/>
        <end position="148"/>
    </location>
</feature>
<feature type="compositionally biased region" description="Polar residues" evidence="10">
    <location>
        <begin position="30"/>
        <end position="42"/>
    </location>
</feature>
<gene>
    <name evidence="9" type="primary">MED19</name>
    <name evidence="11" type="ORF">GSTUAT00008797001</name>
</gene>
<organism evidence="11 12">
    <name type="scientific">Tuber aestivum</name>
    <name type="common">summer truffle</name>
    <dbReference type="NCBI Taxonomy" id="59557"/>
    <lineage>
        <taxon>Eukaryota</taxon>
        <taxon>Fungi</taxon>
        <taxon>Dikarya</taxon>
        <taxon>Ascomycota</taxon>
        <taxon>Pezizomycotina</taxon>
        <taxon>Pezizomycetes</taxon>
        <taxon>Pezizales</taxon>
        <taxon>Tuberaceae</taxon>
        <taxon>Tuber</taxon>
    </lineage>
</organism>
<feature type="compositionally biased region" description="Low complexity" evidence="10">
    <location>
        <begin position="50"/>
        <end position="73"/>
    </location>
</feature>
<comment type="subunit">
    <text evidence="9">Component of the Mediator complex.</text>
</comment>
<dbReference type="GO" id="GO:0003712">
    <property type="term" value="F:transcription coregulator activity"/>
    <property type="evidence" value="ECO:0007669"/>
    <property type="project" value="InterPro"/>
</dbReference>
<dbReference type="GO" id="GO:0016592">
    <property type="term" value="C:mediator complex"/>
    <property type="evidence" value="ECO:0007669"/>
    <property type="project" value="InterPro"/>
</dbReference>
<evidence type="ECO:0000256" key="7">
    <source>
        <dbReference type="ARBA" id="ARBA00023242"/>
    </source>
</evidence>
<dbReference type="InterPro" id="IPR013942">
    <property type="entry name" value="Mediator_Med19_fun"/>
</dbReference>
<dbReference type="EMBL" id="LN891247">
    <property type="protein sequence ID" value="CUS07117.1"/>
    <property type="molecule type" value="Genomic_DNA"/>
</dbReference>
<keyword evidence="6 9" id="KW-0804">Transcription</keyword>
<feature type="compositionally biased region" description="Basic and acidic residues" evidence="10">
    <location>
        <begin position="420"/>
        <end position="434"/>
    </location>
</feature>
<feature type="compositionally biased region" description="Polar residues" evidence="10">
    <location>
        <begin position="74"/>
        <end position="88"/>
    </location>
</feature>
<accession>A0A292PKU3</accession>
<evidence type="ECO:0000313" key="12">
    <source>
        <dbReference type="Proteomes" id="UP001412239"/>
    </source>
</evidence>
<dbReference type="AlphaFoldDB" id="A0A292PKU3"/>
<evidence type="ECO:0000256" key="1">
    <source>
        <dbReference type="ARBA" id="ARBA00004123"/>
    </source>
</evidence>
<dbReference type="Proteomes" id="UP001412239">
    <property type="component" value="Unassembled WGS sequence"/>
</dbReference>
<dbReference type="PANTHER" id="PTHR28270:SF1">
    <property type="entry name" value="MEDIATOR OF RNA POLYMERASE II TRANSCRIPTION SUBUNIT 19"/>
    <property type="match status" value="1"/>
</dbReference>
<evidence type="ECO:0000256" key="3">
    <source>
        <dbReference type="ARBA" id="ARBA00019615"/>
    </source>
</evidence>
<comment type="function">
    <text evidence="9">Component of the Mediator complex, a coactivator involved in the regulated transcription of nearly all RNA polymerase II-dependent genes. Mediator functions as a bridge to convey information from gene-specific regulatory proteins to the basal RNA polymerase II transcription machinery. Mediator is recruited to promoters by direct interactions with regulatory proteins and serves as a scaffold for the assembly of a functional preinitiation complex with RNA polymerase II and the general transcription factors.</text>
</comment>
<comment type="similarity">
    <text evidence="2 9">Belongs to the Mediator complex subunit 19 family.</text>
</comment>
<dbReference type="GO" id="GO:0070847">
    <property type="term" value="C:core mediator complex"/>
    <property type="evidence" value="ECO:0007669"/>
    <property type="project" value="TreeGrafter"/>
</dbReference>